<evidence type="ECO:0000313" key="2">
    <source>
        <dbReference type="EMBL" id="TGL37023.1"/>
    </source>
</evidence>
<dbReference type="EMBL" id="RQFY01000001">
    <property type="protein sequence ID" value="TGL37023.1"/>
    <property type="molecule type" value="Genomic_DNA"/>
</dbReference>
<evidence type="ECO:0000313" key="3">
    <source>
        <dbReference type="Proteomes" id="UP000297871"/>
    </source>
</evidence>
<name>A0A4V3JNW2_9LEPT</name>
<evidence type="ECO:0008006" key="4">
    <source>
        <dbReference type="Google" id="ProtNLM"/>
    </source>
</evidence>
<evidence type="ECO:0000256" key="1">
    <source>
        <dbReference type="SAM" id="SignalP"/>
    </source>
</evidence>
<feature type="signal peptide" evidence="1">
    <location>
        <begin position="1"/>
        <end position="23"/>
    </location>
</feature>
<dbReference type="AlphaFoldDB" id="A0A4V3JNW2"/>
<feature type="chain" id="PRO_5020715534" description="Lipoprotein" evidence="1">
    <location>
        <begin position="24"/>
        <end position="351"/>
    </location>
</feature>
<comment type="caution">
    <text evidence="2">The sequence shown here is derived from an EMBL/GenBank/DDBJ whole genome shotgun (WGS) entry which is preliminary data.</text>
</comment>
<proteinExistence type="predicted"/>
<dbReference type="RefSeq" id="WP_135613949.1">
    <property type="nucleotide sequence ID" value="NZ_RQFY01000001.1"/>
</dbReference>
<keyword evidence="1" id="KW-0732">Signal</keyword>
<accession>A0A4V3JNW2</accession>
<protein>
    <recommendedName>
        <fullName evidence="4">Lipoprotein</fullName>
    </recommendedName>
</protein>
<dbReference type="OrthoDB" id="320310at2"/>
<organism evidence="2 3">
    <name type="scientific">Leptospira koniambonensis</name>
    <dbReference type="NCBI Taxonomy" id="2484950"/>
    <lineage>
        <taxon>Bacteria</taxon>
        <taxon>Pseudomonadati</taxon>
        <taxon>Spirochaetota</taxon>
        <taxon>Spirochaetia</taxon>
        <taxon>Leptospirales</taxon>
        <taxon>Leptospiraceae</taxon>
        <taxon>Leptospira</taxon>
    </lineage>
</organism>
<keyword evidence="3" id="KW-1185">Reference proteome</keyword>
<reference evidence="2" key="1">
    <citation type="journal article" date="2019" name="PLoS Negl. Trop. Dis.">
        <title>Revisiting the worldwide diversity of Leptospira species in the environment.</title>
        <authorList>
            <person name="Vincent A.T."/>
            <person name="Schiettekatte O."/>
            <person name="Bourhy P."/>
            <person name="Veyrier F.J."/>
            <person name="Picardeau M."/>
        </authorList>
    </citation>
    <scope>NUCLEOTIDE SEQUENCE [LARGE SCALE GENOMIC DNA]</scope>
    <source>
        <strain evidence="2">201800265</strain>
    </source>
</reference>
<dbReference type="Proteomes" id="UP000297871">
    <property type="component" value="Unassembled WGS sequence"/>
</dbReference>
<gene>
    <name evidence="2" type="ORF">EHQ52_03900</name>
</gene>
<sequence>MKKILLFVLPCGMFWNCFTFAVAAKHSRSISQQRDHLSFLQESAREIQQISRSESELKVIYHVAVYTSKDTKDRDIKEKTICFSLKSLSYVDTYYQRTESSQTCGQSDLLNFQNLKVEEIPELKNGMWIPDLGVVLYSKKGFDKFTIPFPAPYQLSSGYYYPRIDYLKYFKGREVVSATLFQGNGLNRYLRLQLETKEEIYLYGGGSGFQIFLNHLEKPVKKIPDNIKIAKEEELEIRKFIIPKEEKLIAVQYEYPDTSGIFRTESKVFKITGAVQDLRSGILFISLPYRLNTKEDEKGIWSLYPALYPFSIVLDIATSPLQLLSMLAFGYDGHFYLWGCILARKCAGPMG</sequence>